<sequence length="101" mass="11709">MENKNKSWWIYLVLCGDGTLYCGIARDVERRMADHATAKGSRYVRAHGGVDKVQWRYETISRSAAQRIEAWIKRLSRQEKINLSEGKVSIPAELEDELRDQ</sequence>
<dbReference type="RefSeq" id="WP_346337221.1">
    <property type="nucleotide sequence ID" value="NZ_JBBYXI010000003.1"/>
</dbReference>
<dbReference type="InterPro" id="IPR035901">
    <property type="entry name" value="GIY-YIG_endonuc_sf"/>
</dbReference>
<organism evidence="3 4">
    <name type="scientific">Hohaiivirga grylli</name>
    <dbReference type="NCBI Taxonomy" id="3133970"/>
    <lineage>
        <taxon>Bacteria</taxon>
        <taxon>Pseudomonadati</taxon>
        <taxon>Pseudomonadota</taxon>
        <taxon>Alphaproteobacteria</taxon>
        <taxon>Hyphomicrobiales</taxon>
        <taxon>Methylobacteriaceae</taxon>
        <taxon>Hohaiivirga</taxon>
    </lineage>
</organism>
<accession>A0ABV0BJK7</accession>
<dbReference type="InterPro" id="IPR050190">
    <property type="entry name" value="UPF0213_domain"/>
</dbReference>
<dbReference type="CDD" id="cd10456">
    <property type="entry name" value="GIY-YIG_UPF0213"/>
    <property type="match status" value="1"/>
</dbReference>
<comment type="caution">
    <text evidence="3">The sequence shown here is derived from an EMBL/GenBank/DDBJ whole genome shotgun (WGS) entry which is preliminary data.</text>
</comment>
<evidence type="ECO:0000313" key="3">
    <source>
        <dbReference type="EMBL" id="MEN3931183.1"/>
    </source>
</evidence>
<dbReference type="PANTHER" id="PTHR34477">
    <property type="entry name" value="UPF0213 PROTEIN YHBQ"/>
    <property type="match status" value="1"/>
</dbReference>
<feature type="domain" description="GIY-YIG" evidence="2">
    <location>
        <begin position="6"/>
        <end position="83"/>
    </location>
</feature>
<dbReference type="SUPFAM" id="SSF82771">
    <property type="entry name" value="GIY-YIG endonuclease"/>
    <property type="match status" value="1"/>
</dbReference>
<dbReference type="EMBL" id="JBBYXI010000003">
    <property type="protein sequence ID" value="MEN3931183.1"/>
    <property type="molecule type" value="Genomic_DNA"/>
</dbReference>
<proteinExistence type="inferred from homology"/>
<dbReference type="PANTHER" id="PTHR34477:SF1">
    <property type="entry name" value="UPF0213 PROTEIN YHBQ"/>
    <property type="match status" value="1"/>
</dbReference>
<name>A0ABV0BJK7_9HYPH</name>
<reference evidence="3 4" key="1">
    <citation type="submission" date="2024-04" db="EMBL/GenBank/DDBJ databases">
        <title>A novel species isolated from cricket.</title>
        <authorList>
            <person name="Wang H.-C."/>
        </authorList>
    </citation>
    <scope>NUCLEOTIDE SEQUENCE [LARGE SCALE GENOMIC DNA]</scope>
    <source>
        <strain evidence="3 4">WL0021</strain>
    </source>
</reference>
<dbReference type="Proteomes" id="UP001418637">
    <property type="component" value="Unassembled WGS sequence"/>
</dbReference>
<evidence type="ECO:0000256" key="1">
    <source>
        <dbReference type="ARBA" id="ARBA00007435"/>
    </source>
</evidence>
<keyword evidence="4" id="KW-1185">Reference proteome</keyword>
<gene>
    <name evidence="3" type="ORF">WJT86_08950</name>
</gene>
<dbReference type="Gene3D" id="3.40.1440.10">
    <property type="entry name" value="GIY-YIG endonuclease"/>
    <property type="match status" value="1"/>
</dbReference>
<evidence type="ECO:0000313" key="4">
    <source>
        <dbReference type="Proteomes" id="UP001418637"/>
    </source>
</evidence>
<comment type="similarity">
    <text evidence="1">Belongs to the UPF0213 family.</text>
</comment>
<dbReference type="InterPro" id="IPR000305">
    <property type="entry name" value="GIY-YIG_endonuc"/>
</dbReference>
<evidence type="ECO:0000259" key="2">
    <source>
        <dbReference type="PROSITE" id="PS50164"/>
    </source>
</evidence>
<protein>
    <submittedName>
        <fullName evidence="3">GIY-YIG nuclease family protein</fullName>
    </submittedName>
</protein>
<dbReference type="PROSITE" id="PS50164">
    <property type="entry name" value="GIY_YIG"/>
    <property type="match status" value="1"/>
</dbReference>
<dbReference type="Pfam" id="PF01541">
    <property type="entry name" value="GIY-YIG"/>
    <property type="match status" value="1"/>
</dbReference>